<evidence type="ECO:0000259" key="3">
    <source>
        <dbReference type="Pfam" id="PF00884"/>
    </source>
</evidence>
<proteinExistence type="inferred from homology"/>
<sequence>MKILLVDIDSLRPDHLGCYGYDRNTSPTIDAIAERGVRFDRCFVSDAPCLPSRTALATCRHGLNSGVVTHHGEGQNYDEPGDGHDPDADRMLAFRHLAEHGVYTASVSQFSQRHLAHHFSASFQESITPTATAGGPATEDCSDVTPVAQSWLERHAADDDWLLHVNYWDVHHPYLGIEEFVDPVRDSGPAPAWPDQDAIDDQQGMTGVRCADLWPDTSQYGPDWLDFYDWPMPESVTDRDDVERFVDGYDASIRRVDGEIATLLETLDRNGIREETAVVVTADHGEAFGEHGIYAEHAFPHPACQQVPLIVSWPGVTEDVDGDCDCAGAGSDNSDSNGVDTSSDDAGTATIAGSSTDALVYQFDLVPTICDLADVPIPAGWDAEAFTPALRGDPFEGRDFLVSGQGIYTYGRAVYRGKWLYIRLMHPGVFSSPGLYNDPELPTDGLELLHDLESDPHTTRNLVESNPEKTAELRATLDRWLVSQLSDDWPAQRPVDARGRDPLARTASIGPYLYVDPDDLLELYREHDHLGTDAQIEALERTMKTFPRNASSSR</sequence>
<dbReference type="Proteomes" id="UP001321018">
    <property type="component" value="Unassembled WGS sequence"/>
</dbReference>
<dbReference type="CDD" id="cd16148">
    <property type="entry name" value="sulfatase_like"/>
    <property type="match status" value="1"/>
</dbReference>
<dbReference type="EMBL" id="JAOPKA010000012">
    <property type="protein sequence ID" value="MCU4743030.1"/>
    <property type="molecule type" value="Genomic_DNA"/>
</dbReference>
<name>A0AAP3E341_9EURY</name>
<feature type="domain" description="Sulfatase N-terminal" evidence="3">
    <location>
        <begin position="3"/>
        <end position="375"/>
    </location>
</feature>
<dbReference type="Pfam" id="PF00884">
    <property type="entry name" value="Sulfatase"/>
    <property type="match status" value="1"/>
</dbReference>
<evidence type="ECO:0000313" key="5">
    <source>
        <dbReference type="Proteomes" id="UP001321018"/>
    </source>
</evidence>
<protein>
    <submittedName>
        <fullName evidence="4">Sulfatase</fullName>
    </submittedName>
</protein>
<keyword evidence="2" id="KW-0378">Hydrolase</keyword>
<evidence type="ECO:0000313" key="4">
    <source>
        <dbReference type="EMBL" id="MCU4743030.1"/>
    </source>
</evidence>
<dbReference type="InterPro" id="IPR000917">
    <property type="entry name" value="Sulfatase_N"/>
</dbReference>
<dbReference type="InterPro" id="IPR050738">
    <property type="entry name" value="Sulfatase"/>
</dbReference>
<dbReference type="PANTHER" id="PTHR42693">
    <property type="entry name" value="ARYLSULFATASE FAMILY MEMBER"/>
    <property type="match status" value="1"/>
</dbReference>
<dbReference type="SUPFAM" id="SSF53649">
    <property type="entry name" value="Alkaline phosphatase-like"/>
    <property type="match status" value="1"/>
</dbReference>
<dbReference type="InterPro" id="IPR017850">
    <property type="entry name" value="Alkaline_phosphatase_core_sf"/>
</dbReference>
<reference evidence="4" key="1">
    <citation type="submission" date="2022-09" db="EMBL/GenBank/DDBJ databases">
        <title>Enrichment on poylsaccharides allowed isolation of novel metabolic and taxonomic groups of Haloarchaea.</title>
        <authorList>
            <person name="Sorokin D.Y."/>
            <person name="Elcheninov A.G."/>
            <person name="Khizhniak T.V."/>
            <person name="Kolganova T.V."/>
            <person name="Kublanov I.V."/>
        </authorList>
    </citation>
    <scope>NUCLEOTIDE SEQUENCE</scope>
    <source>
        <strain evidence="4">AArc-xg1-1</strain>
    </source>
</reference>
<evidence type="ECO:0000256" key="2">
    <source>
        <dbReference type="ARBA" id="ARBA00022801"/>
    </source>
</evidence>
<comment type="similarity">
    <text evidence="1">Belongs to the sulfatase family.</text>
</comment>
<dbReference type="RefSeq" id="WP_338004848.1">
    <property type="nucleotide sequence ID" value="NZ_JAOPKA010000012.1"/>
</dbReference>
<dbReference type="AlphaFoldDB" id="A0AAP3E341"/>
<evidence type="ECO:0000256" key="1">
    <source>
        <dbReference type="ARBA" id="ARBA00008779"/>
    </source>
</evidence>
<dbReference type="GO" id="GO:0004065">
    <property type="term" value="F:arylsulfatase activity"/>
    <property type="evidence" value="ECO:0007669"/>
    <property type="project" value="TreeGrafter"/>
</dbReference>
<comment type="caution">
    <text evidence="4">The sequence shown here is derived from an EMBL/GenBank/DDBJ whole genome shotgun (WGS) entry which is preliminary data.</text>
</comment>
<dbReference type="PANTHER" id="PTHR42693:SF53">
    <property type="entry name" value="ENDO-4-O-SULFATASE"/>
    <property type="match status" value="1"/>
</dbReference>
<accession>A0AAP3E341</accession>
<organism evidence="4 5">
    <name type="scientific">Natronoglomus mannanivorans</name>
    <dbReference type="NCBI Taxonomy" id="2979990"/>
    <lineage>
        <taxon>Archaea</taxon>
        <taxon>Methanobacteriati</taxon>
        <taxon>Methanobacteriota</taxon>
        <taxon>Stenosarchaea group</taxon>
        <taxon>Halobacteria</taxon>
        <taxon>Halobacteriales</taxon>
        <taxon>Natrialbaceae</taxon>
        <taxon>Natronoglomus</taxon>
    </lineage>
</organism>
<dbReference type="Gene3D" id="3.40.720.10">
    <property type="entry name" value="Alkaline Phosphatase, subunit A"/>
    <property type="match status" value="2"/>
</dbReference>
<gene>
    <name evidence="4" type="ORF">OB960_16715</name>
</gene>